<dbReference type="Pfam" id="PF06725">
    <property type="entry name" value="3D"/>
    <property type="match status" value="1"/>
</dbReference>
<proteinExistence type="predicted"/>
<dbReference type="GO" id="GO:0071555">
    <property type="term" value="P:cell wall organization"/>
    <property type="evidence" value="ECO:0007669"/>
    <property type="project" value="UniProtKB-KW"/>
</dbReference>
<accession>A0A562KBW6</accession>
<dbReference type="InterPro" id="IPR010611">
    <property type="entry name" value="3D_dom"/>
</dbReference>
<keyword evidence="7" id="KW-0732">Signal</keyword>
<evidence type="ECO:0000256" key="1">
    <source>
        <dbReference type="ARBA" id="ARBA00001420"/>
    </source>
</evidence>
<sequence length="424" mass="44222">MSLRQSGGALAAALLLSACAGALIPPSAGGPSQGGPSSGRPPSSGGEPVAKPVPSTPRPTLPVSPPPTQPVDQQGTAIGAGVTRGPDIASLIPSGERSRAALQAFRLSCPSLMRRADQSGLTRGADWNNACAAASSWPETSASEFFSRYFEAVQVGEGKAFVTGYYEPEISGSRTRRTGYEVPIYRRPNDLIDVDLGQFSDSLKGKTIRGKVNGTKLVPYDERSQIVDGALAGRGLELAWAADPVEFFFLQVQGSGRLLLPDGGVMRIGYDGQNGRDYTGIGKLMKDRGLIQAGSMQDIMQYLRAHPDEGAAIMNENKSFVFFRELTGAGPVGAMGVAVTPEATVAADPKYVPLGAPVLLSLDRAEPNGIWIAQDTGGAIKGANRFDSFWGAGAKARGVAGGMSARGSALLLLPIGSYARLSAR</sequence>
<dbReference type="PANTHER" id="PTHR30124:SF0">
    <property type="entry name" value="MEMBRANE-BOUND LYTIC MUREIN TRANSGLYCOSYLASE A"/>
    <property type="match status" value="1"/>
</dbReference>
<keyword evidence="4" id="KW-0961">Cell wall biogenesis/degradation</keyword>
<protein>
    <recommendedName>
        <fullName evidence="2">peptidoglycan lytic exotransglycosylase</fullName>
        <ecNumber evidence="2">4.2.2.n1</ecNumber>
    </recommendedName>
    <alternativeName>
        <fullName evidence="5">Murein hydrolase A</fullName>
    </alternativeName>
</protein>
<reference evidence="9 10" key="1">
    <citation type="journal article" date="2015" name="Stand. Genomic Sci.">
        <title>Genomic Encyclopedia of Bacterial and Archaeal Type Strains, Phase III: the genomes of soil and plant-associated and newly described type strains.</title>
        <authorList>
            <person name="Whitman W.B."/>
            <person name="Woyke T."/>
            <person name="Klenk H.P."/>
            <person name="Zhou Y."/>
            <person name="Lilburn T.G."/>
            <person name="Beck B.J."/>
            <person name="De Vos P."/>
            <person name="Vandamme P."/>
            <person name="Eisen J.A."/>
            <person name="Garrity G."/>
            <person name="Hugenholtz P."/>
            <person name="Kyrpides N.C."/>
        </authorList>
    </citation>
    <scope>NUCLEOTIDE SEQUENCE [LARGE SCALE GENOMIC DNA]</scope>
    <source>
        <strain evidence="9 10">CGMCC 1.7748</strain>
    </source>
</reference>
<evidence type="ECO:0000256" key="6">
    <source>
        <dbReference type="SAM" id="MobiDB-lite"/>
    </source>
</evidence>
<dbReference type="GO" id="GO:0009253">
    <property type="term" value="P:peptidoglycan catabolic process"/>
    <property type="evidence" value="ECO:0007669"/>
    <property type="project" value="TreeGrafter"/>
</dbReference>
<name>A0A562KBW6_SPHWJ</name>
<dbReference type="GO" id="GO:0019867">
    <property type="term" value="C:outer membrane"/>
    <property type="evidence" value="ECO:0007669"/>
    <property type="project" value="InterPro"/>
</dbReference>
<feature type="compositionally biased region" description="Pro residues" evidence="6">
    <location>
        <begin position="54"/>
        <end position="69"/>
    </location>
</feature>
<dbReference type="CDD" id="cd14668">
    <property type="entry name" value="mlta_B"/>
    <property type="match status" value="1"/>
</dbReference>
<evidence type="ECO:0000259" key="8">
    <source>
        <dbReference type="SMART" id="SM00925"/>
    </source>
</evidence>
<dbReference type="GO" id="GO:0008933">
    <property type="term" value="F:peptidoglycan lytic transglycosylase activity"/>
    <property type="evidence" value="ECO:0007669"/>
    <property type="project" value="TreeGrafter"/>
</dbReference>
<dbReference type="Proteomes" id="UP000316624">
    <property type="component" value="Unassembled WGS sequence"/>
</dbReference>
<feature type="region of interest" description="Disordered" evidence="6">
    <location>
        <begin position="25"/>
        <end position="87"/>
    </location>
</feature>
<dbReference type="InterPro" id="IPR005300">
    <property type="entry name" value="MltA_B"/>
</dbReference>
<evidence type="ECO:0000256" key="7">
    <source>
        <dbReference type="SAM" id="SignalP"/>
    </source>
</evidence>
<gene>
    <name evidence="9" type="ORF">IQ35_02475</name>
</gene>
<dbReference type="GO" id="GO:0004553">
    <property type="term" value="F:hydrolase activity, hydrolyzing O-glycosyl compounds"/>
    <property type="evidence" value="ECO:0007669"/>
    <property type="project" value="InterPro"/>
</dbReference>
<keyword evidence="3" id="KW-0456">Lyase</keyword>
<dbReference type="Gene3D" id="2.40.240.50">
    <property type="entry name" value="Barwin-like endoglucanases"/>
    <property type="match status" value="1"/>
</dbReference>
<dbReference type="Pfam" id="PF03562">
    <property type="entry name" value="MltA"/>
    <property type="match status" value="1"/>
</dbReference>
<evidence type="ECO:0000256" key="4">
    <source>
        <dbReference type="ARBA" id="ARBA00023316"/>
    </source>
</evidence>
<keyword evidence="10" id="KW-1185">Reference proteome</keyword>
<dbReference type="CDD" id="cd14485">
    <property type="entry name" value="mltA_like_LT_A"/>
    <property type="match status" value="1"/>
</dbReference>
<dbReference type="EC" id="4.2.2.n1" evidence="2"/>
<dbReference type="PIRSF" id="PIRSF019422">
    <property type="entry name" value="MltA"/>
    <property type="match status" value="1"/>
</dbReference>
<dbReference type="EMBL" id="VLKK01000008">
    <property type="protein sequence ID" value="TWH92814.1"/>
    <property type="molecule type" value="Genomic_DNA"/>
</dbReference>
<dbReference type="GO" id="GO:0009254">
    <property type="term" value="P:peptidoglycan turnover"/>
    <property type="evidence" value="ECO:0007669"/>
    <property type="project" value="InterPro"/>
</dbReference>
<evidence type="ECO:0000313" key="10">
    <source>
        <dbReference type="Proteomes" id="UP000316624"/>
    </source>
</evidence>
<feature type="signal peptide" evidence="7">
    <location>
        <begin position="1"/>
        <end position="22"/>
    </location>
</feature>
<evidence type="ECO:0000256" key="2">
    <source>
        <dbReference type="ARBA" id="ARBA00012587"/>
    </source>
</evidence>
<evidence type="ECO:0000256" key="3">
    <source>
        <dbReference type="ARBA" id="ARBA00023239"/>
    </source>
</evidence>
<evidence type="ECO:0000256" key="5">
    <source>
        <dbReference type="ARBA" id="ARBA00030918"/>
    </source>
</evidence>
<dbReference type="RefSeq" id="WP_021244158.1">
    <property type="nucleotide sequence ID" value="NZ_JACIIY010000007.1"/>
</dbReference>
<dbReference type="Gene3D" id="2.40.40.10">
    <property type="entry name" value="RlpA-like domain"/>
    <property type="match status" value="1"/>
</dbReference>
<comment type="catalytic activity">
    <reaction evidence="1">
        <text>Exolytic cleavage of the (1-&gt;4)-beta-glycosidic linkage between N-acetylmuramic acid (MurNAc) and N-acetylglucosamine (GlcNAc) residues in peptidoglycan, from either the reducing or the non-reducing ends of the peptidoglycan chains, with concomitant formation of a 1,6-anhydrobond in the MurNAc residue.</text>
        <dbReference type="EC" id="4.2.2.n1"/>
    </reaction>
</comment>
<dbReference type="AlphaFoldDB" id="A0A562KBW6"/>
<dbReference type="InterPro" id="IPR036908">
    <property type="entry name" value="RlpA-like_sf"/>
</dbReference>
<feature type="compositionally biased region" description="Low complexity" evidence="6">
    <location>
        <begin position="38"/>
        <end position="48"/>
    </location>
</feature>
<dbReference type="InterPro" id="IPR026044">
    <property type="entry name" value="MltA"/>
</dbReference>
<dbReference type="SUPFAM" id="SSF50685">
    <property type="entry name" value="Barwin-like endoglucanases"/>
    <property type="match status" value="1"/>
</dbReference>
<dbReference type="SMART" id="SM00925">
    <property type="entry name" value="MltA"/>
    <property type="match status" value="1"/>
</dbReference>
<comment type="caution">
    <text evidence="9">The sequence shown here is derived from an EMBL/GenBank/DDBJ whole genome shotgun (WGS) entry which is preliminary data.</text>
</comment>
<organism evidence="9 10">
    <name type="scientific">Sphingobium wenxiniae (strain DSM 21828 / CGMCC 1.7748 / JZ-1)</name>
    <dbReference type="NCBI Taxonomy" id="595605"/>
    <lineage>
        <taxon>Bacteria</taxon>
        <taxon>Pseudomonadati</taxon>
        <taxon>Pseudomonadota</taxon>
        <taxon>Alphaproteobacteria</taxon>
        <taxon>Sphingomonadales</taxon>
        <taxon>Sphingomonadaceae</taxon>
        <taxon>Sphingobium</taxon>
    </lineage>
</organism>
<evidence type="ECO:0000313" key="9">
    <source>
        <dbReference type="EMBL" id="TWH92814.1"/>
    </source>
</evidence>
<dbReference type="PROSITE" id="PS51257">
    <property type="entry name" value="PROKAR_LIPOPROTEIN"/>
    <property type="match status" value="1"/>
</dbReference>
<feature type="domain" description="Lytic transglycosylase MltA" evidence="8">
    <location>
        <begin position="169"/>
        <end position="324"/>
    </location>
</feature>
<dbReference type="PANTHER" id="PTHR30124">
    <property type="entry name" value="MEMBRANE-BOUND LYTIC MUREIN TRANSGLYCOSYLASE A"/>
    <property type="match status" value="1"/>
</dbReference>
<feature type="chain" id="PRO_5021746272" description="peptidoglycan lytic exotransglycosylase" evidence="7">
    <location>
        <begin position="23"/>
        <end position="424"/>
    </location>
</feature>